<proteinExistence type="predicted"/>
<gene>
    <name evidence="1" type="ORF">BF_0078</name>
</gene>
<sequence length="123" mass="14550">MNKHLFNRVLKKIKVYSEEIKINSAFDPFEYGETDISDEFWGEVYNINKLYAYITLLNDLDDESCIDIYSTYNIATDSYVSLNEINSKDLAIDISNIIKYLDEHSEHFDEDGWRGRMGWGWKK</sequence>
<name>A0A1S6UA38_9CAUD</name>
<evidence type="ECO:0000313" key="1">
    <source>
        <dbReference type="EMBL" id="AQW88603.1"/>
    </source>
</evidence>
<dbReference type="EMBL" id="KY630187">
    <property type="protein sequence ID" value="AQW88603.1"/>
    <property type="molecule type" value="Genomic_DNA"/>
</dbReference>
<dbReference type="Proteomes" id="UP000221837">
    <property type="component" value="Genome"/>
</dbReference>
<protein>
    <submittedName>
        <fullName evidence="1">Uncharacterized protein</fullName>
    </submittedName>
</protein>
<organism evidence="1 2">
    <name type="scientific">Serratia phage BF</name>
    <dbReference type="NCBI Taxonomy" id="1962671"/>
    <lineage>
        <taxon>Viruses</taxon>
        <taxon>Duplodnaviria</taxon>
        <taxon>Heunggongvirae</taxon>
        <taxon>Uroviricota</taxon>
        <taxon>Caudoviricetes</taxon>
        <taxon>Eneladusvirus</taxon>
        <taxon>Eneladusvirus BF</taxon>
    </lineage>
</organism>
<reference evidence="1" key="1">
    <citation type="submission" date="2017-02" db="EMBL/GenBank/DDBJ databases">
        <title>Genome sequence of Serratia marcescens phage BF.</title>
        <authorList>
            <person name="Casey E."/>
            <person name="Fitzgerald B."/>
            <person name="Mahony J."/>
            <person name="Lugli G."/>
            <person name="Ventura M."/>
            <person name="van Sinderen D."/>
        </authorList>
    </citation>
    <scope>NUCLEOTIDE SEQUENCE [LARGE SCALE GENOMIC DNA]</scope>
</reference>
<evidence type="ECO:0000313" key="2">
    <source>
        <dbReference type="Proteomes" id="UP000221837"/>
    </source>
</evidence>
<accession>A0A1S6UA38</accession>
<keyword evidence="2" id="KW-1185">Reference proteome</keyword>